<organism evidence="1">
    <name type="scientific">mine drainage metagenome</name>
    <dbReference type="NCBI Taxonomy" id="410659"/>
    <lineage>
        <taxon>unclassified sequences</taxon>
        <taxon>metagenomes</taxon>
        <taxon>ecological metagenomes</taxon>
    </lineage>
</organism>
<dbReference type="GO" id="GO:0016740">
    <property type="term" value="F:transferase activity"/>
    <property type="evidence" value="ECO:0007669"/>
    <property type="project" value="UniProtKB-KW"/>
</dbReference>
<reference evidence="1" key="1">
    <citation type="submission" date="2013-08" db="EMBL/GenBank/DDBJ databases">
        <authorList>
            <person name="Mendez C."/>
            <person name="Richter M."/>
            <person name="Ferrer M."/>
            <person name="Sanchez J."/>
        </authorList>
    </citation>
    <scope>NUCLEOTIDE SEQUENCE</scope>
</reference>
<proteinExistence type="predicted"/>
<dbReference type="AlphaFoldDB" id="T1A0J9"/>
<feature type="non-terminal residue" evidence="1">
    <location>
        <position position="86"/>
    </location>
</feature>
<sequence>MTIPSFHENFGMAIAEGLACGVPALVPPGLGIGAEILACGAGVPCGEDAVSISGSLSEALRDPDQLRTDGDNGRRWALETLAPGVI</sequence>
<dbReference type="Gene3D" id="3.40.50.2000">
    <property type="entry name" value="Glycogen Phosphorylase B"/>
    <property type="match status" value="1"/>
</dbReference>
<dbReference type="EMBL" id="AUZX01013515">
    <property type="protein sequence ID" value="EQD35365.1"/>
    <property type="molecule type" value="Genomic_DNA"/>
</dbReference>
<keyword evidence="1" id="KW-0808">Transferase</keyword>
<comment type="caution">
    <text evidence="1">The sequence shown here is derived from an EMBL/GenBank/DDBJ whole genome shotgun (WGS) entry which is preliminary data.</text>
</comment>
<dbReference type="SUPFAM" id="SSF53756">
    <property type="entry name" value="UDP-Glycosyltransferase/glycogen phosphorylase"/>
    <property type="match status" value="1"/>
</dbReference>
<evidence type="ECO:0000313" key="1">
    <source>
        <dbReference type="EMBL" id="EQD35365.1"/>
    </source>
</evidence>
<reference evidence="1" key="2">
    <citation type="journal article" date="2014" name="ISME J.">
        <title>Microbial stratification in low pH oxic and suboxic macroscopic growths along an acid mine drainage.</title>
        <authorList>
            <person name="Mendez-Garcia C."/>
            <person name="Mesa V."/>
            <person name="Sprenger R.R."/>
            <person name="Richter M."/>
            <person name="Diez M.S."/>
            <person name="Solano J."/>
            <person name="Bargiela R."/>
            <person name="Golyshina O.V."/>
            <person name="Manteca A."/>
            <person name="Ramos J.L."/>
            <person name="Gallego J.R."/>
            <person name="Llorente I."/>
            <person name="Martins Dos Santos V.A."/>
            <person name="Jensen O.N."/>
            <person name="Pelaez A.I."/>
            <person name="Sanchez J."/>
            <person name="Ferrer M."/>
        </authorList>
    </citation>
    <scope>NUCLEOTIDE SEQUENCE</scope>
</reference>
<protein>
    <submittedName>
        <fullName evidence="1">Glycosyltransferase</fullName>
    </submittedName>
</protein>
<accession>T1A0J9</accession>
<gene>
    <name evidence="1" type="ORF">B1A_18327</name>
</gene>
<name>T1A0J9_9ZZZZ</name>